<dbReference type="PANTHER" id="PTHR36159:SF1">
    <property type="entry name" value="RETROVIRUS-RELATED POL POLYPROTEIN FROM TRANSPOSON 412-LIKE PROTEIN"/>
    <property type="match status" value="1"/>
</dbReference>
<proteinExistence type="evidence at transcript level"/>
<accession>A0A141FNZ8</accession>
<sequence length="126" mass="14350">MEEILNISEGVTFEERITNYQHYTHQPFTHSLNNSDEIIISVQQQDIFTVPSKSFLYIQGQVEKDETKPNVSVRLVSNAFMYLFDEIKNQLNGVLVDHVRNPGIVSTLKGYVSFNSDKVKALEIAG</sequence>
<reference evidence="2" key="1">
    <citation type="journal article" date="2016" name="BMC Genomics">
        <title>First report of Y-linked genes in the kissing bug Rhodnius prolixus.</title>
        <authorList>
            <person name="Koerich L.B."/>
            <person name="Dupim E.G."/>
            <person name="Faria L.L."/>
            <person name="Dias F.A."/>
            <person name="Dias A.F."/>
            <person name="Trindade G.S."/>
            <person name="Mesquita R.D."/>
            <person name="Carvalho A.B."/>
        </authorList>
    </citation>
    <scope>NUCLEOTIDE SEQUENCE</scope>
</reference>
<evidence type="ECO:0000313" key="2">
    <source>
        <dbReference type="EMBL" id="ALF45531.1"/>
    </source>
</evidence>
<name>A0A141FNZ8_RHOPR</name>
<evidence type="ECO:0000259" key="1">
    <source>
        <dbReference type="Pfam" id="PF21738"/>
    </source>
</evidence>
<feature type="domain" description="Double jelly roll-like" evidence="1">
    <location>
        <begin position="74"/>
        <end position="125"/>
    </location>
</feature>
<protein>
    <submittedName>
        <fullName evidence="2">Y3 protein</fullName>
    </submittedName>
</protein>
<gene>
    <name evidence="2" type="primary">Rpr-Y3</name>
</gene>
<dbReference type="Pfam" id="PF21738">
    <property type="entry name" value="DJR-like_dom"/>
    <property type="match status" value="1"/>
</dbReference>
<dbReference type="PANTHER" id="PTHR36159">
    <property type="entry name" value="PROTEIN CBG23766"/>
    <property type="match status" value="1"/>
</dbReference>
<dbReference type="AlphaFoldDB" id="A0A141FNZ8"/>
<dbReference type="EMBL" id="KP244300">
    <property type="protein sequence ID" value="ALF45531.1"/>
    <property type="molecule type" value="mRNA"/>
</dbReference>
<organism evidence="2">
    <name type="scientific">Rhodnius prolixus</name>
    <name type="common">Triatomid bug</name>
    <dbReference type="NCBI Taxonomy" id="13249"/>
    <lineage>
        <taxon>Eukaryota</taxon>
        <taxon>Metazoa</taxon>
        <taxon>Ecdysozoa</taxon>
        <taxon>Arthropoda</taxon>
        <taxon>Hexapoda</taxon>
        <taxon>Insecta</taxon>
        <taxon>Pterygota</taxon>
        <taxon>Neoptera</taxon>
        <taxon>Paraneoptera</taxon>
        <taxon>Hemiptera</taxon>
        <taxon>Heteroptera</taxon>
        <taxon>Panheteroptera</taxon>
        <taxon>Cimicomorpha</taxon>
        <taxon>Reduviidae</taxon>
        <taxon>Triatominae</taxon>
        <taxon>Rhodnius</taxon>
    </lineage>
</organism>
<dbReference type="InterPro" id="IPR049512">
    <property type="entry name" value="DJR-like_dom"/>
</dbReference>